<protein>
    <submittedName>
        <fullName evidence="3">Uncharacterized protein</fullName>
    </submittedName>
</protein>
<dbReference type="AlphaFoldDB" id="A0A915KX23"/>
<evidence type="ECO:0000313" key="3">
    <source>
        <dbReference type="WBParaSite" id="nRc.2.0.1.t43502-RA"/>
    </source>
</evidence>
<keyword evidence="1" id="KW-0812">Transmembrane</keyword>
<keyword evidence="1" id="KW-0472">Membrane</keyword>
<dbReference type="Gene3D" id="1.20.1070.10">
    <property type="entry name" value="Rhodopsin 7-helix transmembrane proteins"/>
    <property type="match status" value="1"/>
</dbReference>
<dbReference type="InterPro" id="IPR019425">
    <property type="entry name" value="7TM_GPCR_serpentine_rcpt_Srt"/>
</dbReference>
<evidence type="ECO:0000256" key="1">
    <source>
        <dbReference type="SAM" id="Phobius"/>
    </source>
</evidence>
<evidence type="ECO:0000313" key="2">
    <source>
        <dbReference type="Proteomes" id="UP000887565"/>
    </source>
</evidence>
<accession>A0A915KX23</accession>
<name>A0A915KX23_ROMCU</name>
<reference evidence="3" key="1">
    <citation type="submission" date="2022-11" db="UniProtKB">
        <authorList>
            <consortium name="WormBaseParasite"/>
        </authorList>
    </citation>
    <scope>IDENTIFICATION</scope>
</reference>
<keyword evidence="2" id="KW-1185">Reference proteome</keyword>
<organism evidence="2 3">
    <name type="scientific">Romanomermis culicivorax</name>
    <name type="common">Nematode worm</name>
    <dbReference type="NCBI Taxonomy" id="13658"/>
    <lineage>
        <taxon>Eukaryota</taxon>
        <taxon>Metazoa</taxon>
        <taxon>Ecdysozoa</taxon>
        <taxon>Nematoda</taxon>
        <taxon>Enoplea</taxon>
        <taxon>Dorylaimia</taxon>
        <taxon>Mermithida</taxon>
        <taxon>Mermithoidea</taxon>
        <taxon>Mermithidae</taxon>
        <taxon>Romanomermis</taxon>
    </lineage>
</organism>
<sequence>MLTVIGFFVIPEISDSEWASFASNIVWLSFSGLNSVIYLCFNSTLRRKALKMFSCQTKTTVEMITRSNQQNQPELMLRNVRPNSMNKTD</sequence>
<dbReference type="Pfam" id="PF10321">
    <property type="entry name" value="7TM_GPCR_Srt"/>
    <property type="match status" value="1"/>
</dbReference>
<dbReference type="Proteomes" id="UP000887565">
    <property type="component" value="Unplaced"/>
</dbReference>
<feature type="transmembrane region" description="Helical" evidence="1">
    <location>
        <begin position="20"/>
        <end position="41"/>
    </location>
</feature>
<dbReference type="SUPFAM" id="SSF81321">
    <property type="entry name" value="Family A G protein-coupled receptor-like"/>
    <property type="match status" value="1"/>
</dbReference>
<dbReference type="WBParaSite" id="nRc.2.0.1.t43502-RA">
    <property type="protein sequence ID" value="nRc.2.0.1.t43502-RA"/>
    <property type="gene ID" value="nRc.2.0.1.g43502"/>
</dbReference>
<keyword evidence="1" id="KW-1133">Transmembrane helix</keyword>
<proteinExistence type="predicted"/>